<keyword evidence="1" id="KW-0812">Transmembrane</keyword>
<feature type="transmembrane region" description="Helical" evidence="1">
    <location>
        <begin position="40"/>
        <end position="59"/>
    </location>
</feature>
<dbReference type="Proteomes" id="UP000671852">
    <property type="component" value="Chromosome"/>
</dbReference>
<evidence type="ECO:0000256" key="1">
    <source>
        <dbReference type="SAM" id="Phobius"/>
    </source>
</evidence>
<protein>
    <recommendedName>
        <fullName evidence="4">Pilus assembly protein PilO</fullName>
    </recommendedName>
</protein>
<gene>
    <name evidence="2" type="ORF">GJV85_05060</name>
</gene>
<name>A0A975AZR7_9BACT</name>
<accession>A0A975AZR7</accession>
<dbReference type="EMBL" id="CP046072">
    <property type="protein sequence ID" value="QSZ41500.1"/>
    <property type="molecule type" value="Genomic_DNA"/>
</dbReference>
<reference evidence="2" key="2">
    <citation type="submission" date="2021-04" db="EMBL/GenBank/DDBJ databases">
        <title>Isolation and characterization of a novel species of the genus Sulfurimonas.</title>
        <authorList>
            <person name="Fukui M."/>
        </authorList>
    </citation>
    <scope>NUCLEOTIDE SEQUENCE</scope>
    <source>
        <strain evidence="2">H1576</strain>
    </source>
</reference>
<dbReference type="AlphaFoldDB" id="A0A975AZR7"/>
<keyword evidence="1" id="KW-1133">Transmembrane helix</keyword>
<organism evidence="2 3">
    <name type="scientific">Sulfurimonas aquatica</name>
    <dbReference type="NCBI Taxonomy" id="2672570"/>
    <lineage>
        <taxon>Bacteria</taxon>
        <taxon>Pseudomonadati</taxon>
        <taxon>Campylobacterota</taxon>
        <taxon>Epsilonproteobacteria</taxon>
        <taxon>Campylobacterales</taxon>
        <taxon>Sulfurimonadaceae</taxon>
        <taxon>Sulfurimonas</taxon>
    </lineage>
</organism>
<dbReference type="Gene3D" id="3.30.70.60">
    <property type="match status" value="1"/>
</dbReference>
<keyword evidence="1" id="KW-0472">Membrane</keyword>
<keyword evidence="3" id="KW-1185">Reference proteome</keyword>
<reference evidence="2" key="1">
    <citation type="submission" date="2019-11" db="EMBL/GenBank/DDBJ databases">
        <authorList>
            <person name="Kojima H."/>
        </authorList>
    </citation>
    <scope>NUCLEOTIDE SEQUENCE</scope>
    <source>
        <strain evidence="2">H1576</strain>
    </source>
</reference>
<evidence type="ECO:0000313" key="2">
    <source>
        <dbReference type="EMBL" id="QSZ41500.1"/>
    </source>
</evidence>
<dbReference type="InterPro" id="IPR014717">
    <property type="entry name" value="Transl_elong_EF1B/ribsomal_bS6"/>
</dbReference>
<proteinExistence type="predicted"/>
<evidence type="ECO:0008006" key="4">
    <source>
        <dbReference type="Google" id="ProtNLM"/>
    </source>
</evidence>
<dbReference type="RefSeq" id="WP_207562782.1">
    <property type="nucleotide sequence ID" value="NZ_CP046072.1"/>
</dbReference>
<dbReference type="KEGG" id="saqt:GJV85_05060"/>
<evidence type="ECO:0000313" key="3">
    <source>
        <dbReference type="Proteomes" id="UP000671852"/>
    </source>
</evidence>
<sequence length="225" mass="25930">MNISLPKVNLPKINLPKLNIEDYLHTIDGMFKDKTQKDIYMSYMMIVSLIFAFSYLLFWDSSLEGFEKTRKSVQSLQSKINIDNSFINKNPESKITELKKDISNINKEIIVHKDNNAYIKTKIETISSLIYDERTWGEYIHSISDNAQKNNVKLLNFQNKYASTENSFGHVLDISLKSSGSFKNTLHFINSLEQSELVVDIHSLHLSADKTLHSDLNISVWGITY</sequence>